<name>A0A9P6B748_9AGAM</name>
<dbReference type="AlphaFoldDB" id="A0A9P6B748"/>
<keyword evidence="3" id="KW-1185">Reference proteome</keyword>
<dbReference type="EMBL" id="MU128926">
    <property type="protein sequence ID" value="KAF9518175.1"/>
    <property type="molecule type" value="Genomic_DNA"/>
</dbReference>
<protein>
    <submittedName>
        <fullName evidence="2">Uncharacterized protein</fullName>
    </submittedName>
</protein>
<evidence type="ECO:0000313" key="3">
    <source>
        <dbReference type="Proteomes" id="UP000886523"/>
    </source>
</evidence>
<comment type="caution">
    <text evidence="2">The sequence shown here is derived from an EMBL/GenBank/DDBJ whole genome shotgun (WGS) entry which is preliminary data.</text>
</comment>
<evidence type="ECO:0000256" key="1">
    <source>
        <dbReference type="SAM" id="MobiDB-lite"/>
    </source>
</evidence>
<sequence>MICHSTRLAFAHSLPVLPRPPLFLEMPVAGPSAASGTSSSATVNSGTRINHRPNEPGYTWRSGAMHGALGPSLFLTITWLFLFFSFPKPALLASLQNALSRLVWILSEIQFAALQPLYFSPLRTWRMGASTPQRLPGPPNESVSLSRQSGWPDNASWTPSQKFRATFTRASMHLYLSRDVFLIHELFPEGGRRPTDKTRRYMRCSLSPIRNDLLQSEYGNHLTLLLRDWLSLPGLHYGSLFNSSRMSQYSRLGSSS</sequence>
<feature type="compositionally biased region" description="Low complexity" evidence="1">
    <location>
        <begin position="33"/>
        <end position="43"/>
    </location>
</feature>
<feature type="region of interest" description="Disordered" evidence="1">
    <location>
        <begin position="33"/>
        <end position="55"/>
    </location>
</feature>
<dbReference type="Proteomes" id="UP000886523">
    <property type="component" value="Unassembled WGS sequence"/>
</dbReference>
<organism evidence="2 3">
    <name type="scientific">Hydnum rufescens UP504</name>
    <dbReference type="NCBI Taxonomy" id="1448309"/>
    <lineage>
        <taxon>Eukaryota</taxon>
        <taxon>Fungi</taxon>
        <taxon>Dikarya</taxon>
        <taxon>Basidiomycota</taxon>
        <taxon>Agaricomycotina</taxon>
        <taxon>Agaricomycetes</taxon>
        <taxon>Cantharellales</taxon>
        <taxon>Hydnaceae</taxon>
        <taxon>Hydnum</taxon>
    </lineage>
</organism>
<reference evidence="2" key="1">
    <citation type="journal article" date="2020" name="Nat. Commun.">
        <title>Large-scale genome sequencing of mycorrhizal fungi provides insights into the early evolution of symbiotic traits.</title>
        <authorList>
            <person name="Miyauchi S."/>
            <person name="Kiss E."/>
            <person name="Kuo A."/>
            <person name="Drula E."/>
            <person name="Kohler A."/>
            <person name="Sanchez-Garcia M."/>
            <person name="Morin E."/>
            <person name="Andreopoulos B."/>
            <person name="Barry K.W."/>
            <person name="Bonito G."/>
            <person name="Buee M."/>
            <person name="Carver A."/>
            <person name="Chen C."/>
            <person name="Cichocki N."/>
            <person name="Clum A."/>
            <person name="Culley D."/>
            <person name="Crous P.W."/>
            <person name="Fauchery L."/>
            <person name="Girlanda M."/>
            <person name="Hayes R.D."/>
            <person name="Keri Z."/>
            <person name="LaButti K."/>
            <person name="Lipzen A."/>
            <person name="Lombard V."/>
            <person name="Magnuson J."/>
            <person name="Maillard F."/>
            <person name="Murat C."/>
            <person name="Nolan M."/>
            <person name="Ohm R.A."/>
            <person name="Pangilinan J."/>
            <person name="Pereira M.F."/>
            <person name="Perotto S."/>
            <person name="Peter M."/>
            <person name="Pfister S."/>
            <person name="Riley R."/>
            <person name="Sitrit Y."/>
            <person name="Stielow J.B."/>
            <person name="Szollosi G."/>
            <person name="Zifcakova L."/>
            <person name="Stursova M."/>
            <person name="Spatafora J.W."/>
            <person name="Tedersoo L."/>
            <person name="Vaario L.M."/>
            <person name="Yamada A."/>
            <person name="Yan M."/>
            <person name="Wang P."/>
            <person name="Xu J."/>
            <person name="Bruns T."/>
            <person name="Baldrian P."/>
            <person name="Vilgalys R."/>
            <person name="Dunand C."/>
            <person name="Henrissat B."/>
            <person name="Grigoriev I.V."/>
            <person name="Hibbett D."/>
            <person name="Nagy L.G."/>
            <person name="Martin F.M."/>
        </authorList>
    </citation>
    <scope>NUCLEOTIDE SEQUENCE</scope>
    <source>
        <strain evidence="2">UP504</strain>
    </source>
</reference>
<feature type="region of interest" description="Disordered" evidence="1">
    <location>
        <begin position="130"/>
        <end position="153"/>
    </location>
</feature>
<feature type="compositionally biased region" description="Polar residues" evidence="1">
    <location>
        <begin position="141"/>
        <end position="153"/>
    </location>
</feature>
<evidence type="ECO:0000313" key="2">
    <source>
        <dbReference type="EMBL" id="KAF9518175.1"/>
    </source>
</evidence>
<gene>
    <name evidence="2" type="ORF">BS47DRAFT_324042</name>
</gene>
<accession>A0A9P6B748</accession>
<proteinExistence type="predicted"/>